<dbReference type="InParanoid" id="A0A0V0QQY5"/>
<dbReference type="PANTHER" id="PTHR35602:SF3">
    <property type="entry name" value="ESTERASE YQIA"/>
    <property type="match status" value="1"/>
</dbReference>
<dbReference type="Proteomes" id="UP000054937">
    <property type="component" value="Unassembled WGS sequence"/>
</dbReference>
<dbReference type="OrthoDB" id="309589at2759"/>
<name>A0A0V0QQY5_PSEPJ</name>
<dbReference type="InterPro" id="IPR029058">
    <property type="entry name" value="AB_hydrolase_fold"/>
</dbReference>
<protein>
    <recommendedName>
        <fullName evidence="3">Esterase</fullName>
    </recommendedName>
</protein>
<reference evidence="1 2" key="1">
    <citation type="journal article" date="2015" name="Sci. Rep.">
        <title>Genome of the facultative scuticociliatosis pathogen Pseudocohnilembus persalinus provides insight into its virulence through horizontal gene transfer.</title>
        <authorList>
            <person name="Xiong J."/>
            <person name="Wang G."/>
            <person name="Cheng J."/>
            <person name="Tian M."/>
            <person name="Pan X."/>
            <person name="Warren A."/>
            <person name="Jiang C."/>
            <person name="Yuan D."/>
            <person name="Miao W."/>
        </authorList>
    </citation>
    <scope>NUCLEOTIDE SEQUENCE [LARGE SCALE GENOMIC DNA]</scope>
    <source>
        <strain evidence="1">36N120E</strain>
    </source>
</reference>
<keyword evidence="2" id="KW-1185">Reference proteome</keyword>
<dbReference type="PANTHER" id="PTHR35602">
    <property type="entry name" value="ESTERASE YQIA-RELATED"/>
    <property type="match status" value="1"/>
</dbReference>
<dbReference type="EMBL" id="LDAU01000114">
    <property type="protein sequence ID" value="KRX04609.1"/>
    <property type="molecule type" value="Genomic_DNA"/>
</dbReference>
<sequence length="195" mass="22319">MQQIQKKPLIFYIHGWKSSGLALKAVALKKFFGETNVYAPTLPVNAKLAIHLLSQNIEQMKDFYDITLVGSSLGGYYSIFLSEKYNLKAVLVNPSIEPYITLAKDIGQHKNFDGSMYELTQELVDLYKEFEIAQIKNQKNFLVLLQKGDELLDYNQAAQKFKDSNLDIEEGGNHVYDGFDRKFTDIEKFAGFKQQ</sequence>
<gene>
    <name evidence="1" type="ORF">PPERSA_04424</name>
</gene>
<dbReference type="OMA" id="MLAHYPG"/>
<dbReference type="InterPro" id="IPR008886">
    <property type="entry name" value="UPF0227/Esterase_YqiA"/>
</dbReference>
<evidence type="ECO:0000313" key="1">
    <source>
        <dbReference type="EMBL" id="KRX04609.1"/>
    </source>
</evidence>
<organism evidence="1 2">
    <name type="scientific">Pseudocohnilembus persalinus</name>
    <name type="common">Ciliate</name>
    <dbReference type="NCBI Taxonomy" id="266149"/>
    <lineage>
        <taxon>Eukaryota</taxon>
        <taxon>Sar</taxon>
        <taxon>Alveolata</taxon>
        <taxon>Ciliophora</taxon>
        <taxon>Intramacronucleata</taxon>
        <taxon>Oligohymenophorea</taxon>
        <taxon>Scuticociliatia</taxon>
        <taxon>Philasterida</taxon>
        <taxon>Pseudocohnilembidae</taxon>
        <taxon>Pseudocohnilembus</taxon>
    </lineage>
</organism>
<dbReference type="SUPFAM" id="SSF53474">
    <property type="entry name" value="alpha/beta-Hydrolases"/>
    <property type="match status" value="1"/>
</dbReference>
<dbReference type="Gene3D" id="3.40.50.1820">
    <property type="entry name" value="alpha/beta hydrolase"/>
    <property type="match status" value="1"/>
</dbReference>
<dbReference type="AlphaFoldDB" id="A0A0V0QQY5"/>
<evidence type="ECO:0008006" key="3">
    <source>
        <dbReference type="Google" id="ProtNLM"/>
    </source>
</evidence>
<evidence type="ECO:0000313" key="2">
    <source>
        <dbReference type="Proteomes" id="UP000054937"/>
    </source>
</evidence>
<accession>A0A0V0QQY5</accession>
<dbReference type="Pfam" id="PF05728">
    <property type="entry name" value="UPF0227"/>
    <property type="match status" value="1"/>
</dbReference>
<proteinExistence type="predicted"/>
<comment type="caution">
    <text evidence="1">The sequence shown here is derived from an EMBL/GenBank/DDBJ whole genome shotgun (WGS) entry which is preliminary data.</text>
</comment>